<evidence type="ECO:0000313" key="3">
    <source>
        <dbReference type="Proteomes" id="UP001281447"/>
    </source>
</evidence>
<evidence type="ECO:0000256" key="1">
    <source>
        <dbReference type="SAM" id="SignalP"/>
    </source>
</evidence>
<sequence length="233" mass="26347">MTNRKRLIGFFLTCALCFSLIVPETGFTNSQPDGKSIDHPVKLIGISVKPNTFSNVLTHLEDEQWYQFDPGKANLTNHTHLRLTLSSNAPVEISVYPSKKSAIENEPFYWYQAYADKKQSAEVDFPYAWSGPCYIKVTGFNDGEQPNSASKAINYQLHYESVNLPPATESGEPCPVELSTSQKKVRYPNHETFTPDKGWSFKQNKQRQETDITILSCISFSHCQNGFQHQSKG</sequence>
<dbReference type="EMBL" id="JAWDIP010000003">
    <property type="protein sequence ID" value="MDY0395071.1"/>
    <property type="molecule type" value="Genomic_DNA"/>
</dbReference>
<keyword evidence="1" id="KW-0732">Signal</keyword>
<keyword evidence="3" id="KW-1185">Reference proteome</keyword>
<proteinExistence type="predicted"/>
<gene>
    <name evidence="2" type="ORF">RWE15_12400</name>
</gene>
<feature type="signal peptide" evidence="1">
    <location>
        <begin position="1"/>
        <end position="21"/>
    </location>
</feature>
<comment type="caution">
    <text evidence="2">The sequence shown here is derived from an EMBL/GenBank/DDBJ whole genome shotgun (WGS) entry which is preliminary data.</text>
</comment>
<dbReference type="Proteomes" id="UP001281447">
    <property type="component" value="Unassembled WGS sequence"/>
</dbReference>
<protein>
    <submittedName>
        <fullName evidence="2">Uncharacterized protein</fullName>
    </submittedName>
</protein>
<name>A0ABU5C6Y2_9BACI</name>
<reference evidence="2 3" key="1">
    <citation type="submission" date="2023-10" db="EMBL/GenBank/DDBJ databases">
        <title>Virgibacillus halophilus 5B73C genome.</title>
        <authorList>
            <person name="Miliotis G."/>
            <person name="Sengupta P."/>
            <person name="Hameed A."/>
            <person name="Chuvochina M."/>
            <person name="Mcdonagh F."/>
            <person name="Simpson A.C."/>
            <person name="Singh N.K."/>
            <person name="Rekha P.D."/>
            <person name="Raman K."/>
            <person name="Hugenholtz P."/>
            <person name="Venkateswaran K."/>
        </authorList>
    </citation>
    <scope>NUCLEOTIDE SEQUENCE [LARGE SCALE GENOMIC DNA]</scope>
    <source>
        <strain evidence="2 3">5B73C</strain>
    </source>
</reference>
<accession>A0ABU5C6Y2</accession>
<organism evidence="2 3">
    <name type="scientific">Tigheibacillus halophilus</name>
    <dbReference type="NCBI Taxonomy" id="361280"/>
    <lineage>
        <taxon>Bacteria</taxon>
        <taxon>Bacillati</taxon>
        <taxon>Bacillota</taxon>
        <taxon>Bacilli</taxon>
        <taxon>Bacillales</taxon>
        <taxon>Bacillaceae</taxon>
        <taxon>Tigheibacillus</taxon>
    </lineage>
</organism>
<feature type="chain" id="PRO_5047337623" evidence="1">
    <location>
        <begin position="22"/>
        <end position="233"/>
    </location>
</feature>
<evidence type="ECO:0000313" key="2">
    <source>
        <dbReference type="EMBL" id="MDY0395071.1"/>
    </source>
</evidence>